<protein>
    <recommendedName>
        <fullName evidence="7">Aspartokinase</fullName>
        <ecNumber evidence="7">2.7.2.4</ecNumber>
    </recommendedName>
</protein>
<comment type="caution">
    <text evidence="10">The sequence shown here is derived from an EMBL/GenBank/DDBJ whole genome shotgun (WGS) entry which is preliminary data.</text>
</comment>
<comment type="catalytic activity">
    <reaction evidence="6 7">
        <text>L-aspartate + ATP = 4-phospho-L-aspartate + ADP</text>
        <dbReference type="Rhea" id="RHEA:23776"/>
        <dbReference type="ChEBI" id="CHEBI:29991"/>
        <dbReference type="ChEBI" id="CHEBI:30616"/>
        <dbReference type="ChEBI" id="CHEBI:57535"/>
        <dbReference type="ChEBI" id="CHEBI:456216"/>
        <dbReference type="EC" id="2.7.2.4"/>
    </reaction>
</comment>
<dbReference type="NCBIfam" id="TIGR00657">
    <property type="entry name" value="asp_kinases"/>
    <property type="match status" value="1"/>
</dbReference>
<keyword evidence="11" id="KW-1185">Reference proteome</keyword>
<dbReference type="GO" id="GO:0005829">
    <property type="term" value="C:cytosol"/>
    <property type="evidence" value="ECO:0007669"/>
    <property type="project" value="TreeGrafter"/>
</dbReference>
<comment type="pathway">
    <text evidence="8">Amino-acid biosynthesis; L-threonine biosynthesis; L-threonine from L-aspartate: step 1/5.</text>
</comment>
<dbReference type="NCBIfam" id="NF005159">
    <property type="entry name" value="PRK06635.2-3"/>
    <property type="match status" value="1"/>
</dbReference>
<dbReference type="Pfam" id="PF00696">
    <property type="entry name" value="AA_kinase"/>
    <property type="match status" value="1"/>
</dbReference>
<dbReference type="InterPro" id="IPR018042">
    <property type="entry name" value="Aspartate_kinase_CS"/>
</dbReference>
<keyword evidence="3" id="KW-0547">Nucleotide-binding</keyword>
<dbReference type="InterPro" id="IPR005260">
    <property type="entry name" value="Asp_kin_monofn"/>
</dbReference>
<dbReference type="SUPFAM" id="SSF55021">
    <property type="entry name" value="ACT-like"/>
    <property type="match status" value="2"/>
</dbReference>
<evidence type="ECO:0000256" key="5">
    <source>
        <dbReference type="ARBA" id="ARBA00022840"/>
    </source>
</evidence>
<dbReference type="UniPathway" id="UPA00050">
    <property type="reaction ID" value="UER00461"/>
</dbReference>
<dbReference type="GO" id="GO:0009088">
    <property type="term" value="P:threonine biosynthetic process"/>
    <property type="evidence" value="ECO:0007669"/>
    <property type="project" value="UniProtKB-UniPathway"/>
</dbReference>
<dbReference type="InterPro" id="IPR001048">
    <property type="entry name" value="Asp/Glu/Uridylate_kinase"/>
</dbReference>
<dbReference type="Pfam" id="PF13840">
    <property type="entry name" value="ACT_7"/>
    <property type="match status" value="1"/>
</dbReference>
<dbReference type="CDD" id="cd04234">
    <property type="entry name" value="AAK_AK"/>
    <property type="match status" value="1"/>
</dbReference>
<keyword evidence="8" id="KW-0028">Amino-acid biosynthesis</keyword>
<dbReference type="UniPathway" id="UPA00034">
    <property type="reaction ID" value="UER00015"/>
</dbReference>
<organism evidence="10 11">
    <name type="scientific">candidate division MSBL1 archaeon SCGC-AAA261C02</name>
    <dbReference type="NCBI Taxonomy" id="1698272"/>
    <lineage>
        <taxon>Archaea</taxon>
        <taxon>Methanobacteriati</taxon>
        <taxon>Methanobacteriota</taxon>
        <taxon>candidate division MSBL1</taxon>
    </lineage>
</organism>
<gene>
    <name evidence="10" type="ORF">AKJ42_01855</name>
</gene>
<dbReference type="PROSITE" id="PS00324">
    <property type="entry name" value="ASPARTOKINASE"/>
    <property type="match status" value="1"/>
</dbReference>
<feature type="domain" description="ACT" evidence="9">
    <location>
        <begin position="350"/>
        <end position="412"/>
    </location>
</feature>
<dbReference type="InterPro" id="IPR002912">
    <property type="entry name" value="ACT_dom"/>
</dbReference>
<evidence type="ECO:0000256" key="8">
    <source>
        <dbReference type="RuleBase" id="RU004249"/>
    </source>
</evidence>
<dbReference type="UniPathway" id="UPA00051">
    <property type="reaction ID" value="UER00462"/>
</dbReference>
<comment type="pathway">
    <text evidence="8">Amino-acid biosynthesis; L-lysine biosynthesis via DAP pathway; (S)-tetrahydrodipicolinate from L-aspartate: step 1/4.</text>
</comment>
<dbReference type="Pfam" id="PF22468">
    <property type="entry name" value="ACT_9"/>
    <property type="match status" value="1"/>
</dbReference>
<evidence type="ECO:0000256" key="1">
    <source>
        <dbReference type="ARBA" id="ARBA00010122"/>
    </source>
</evidence>
<evidence type="ECO:0000256" key="2">
    <source>
        <dbReference type="ARBA" id="ARBA00022679"/>
    </source>
</evidence>
<dbReference type="EC" id="2.7.2.4" evidence="7"/>
<evidence type="ECO:0000256" key="7">
    <source>
        <dbReference type="RuleBase" id="RU003448"/>
    </source>
</evidence>
<keyword evidence="4 7" id="KW-0418">Kinase</keyword>
<dbReference type="AlphaFoldDB" id="A0A133V0S9"/>
<dbReference type="EMBL" id="LHXW01000015">
    <property type="protein sequence ID" value="KXB00048.1"/>
    <property type="molecule type" value="Genomic_DNA"/>
</dbReference>
<dbReference type="PROSITE" id="PS51671">
    <property type="entry name" value="ACT"/>
    <property type="match status" value="1"/>
</dbReference>
<evidence type="ECO:0000256" key="4">
    <source>
        <dbReference type="ARBA" id="ARBA00022777"/>
    </source>
</evidence>
<name>A0A133V0S9_9EURY</name>
<dbReference type="PIRSF" id="PIRSF000726">
    <property type="entry name" value="Asp_kin"/>
    <property type="match status" value="1"/>
</dbReference>
<comment type="pathway">
    <text evidence="8">Amino-acid biosynthesis; L-methionine biosynthesis via de novo pathway; L-homoserine from L-aspartate: step 1/3.</text>
</comment>
<dbReference type="PANTHER" id="PTHR21499:SF70">
    <property type="entry name" value="ASPARTOKINASE"/>
    <property type="match status" value="1"/>
</dbReference>
<dbReference type="InterPro" id="IPR036393">
    <property type="entry name" value="AceGlu_kinase-like_sf"/>
</dbReference>
<keyword evidence="5" id="KW-0067">ATP-binding</keyword>
<dbReference type="PATRIC" id="fig|1698272.3.peg.180"/>
<dbReference type="Gene3D" id="3.40.1160.10">
    <property type="entry name" value="Acetylglutamate kinase-like"/>
    <property type="match status" value="1"/>
</dbReference>
<evidence type="ECO:0000313" key="10">
    <source>
        <dbReference type="EMBL" id="KXB00048.1"/>
    </source>
</evidence>
<evidence type="ECO:0000256" key="6">
    <source>
        <dbReference type="ARBA" id="ARBA00047872"/>
    </source>
</evidence>
<evidence type="ECO:0000313" key="11">
    <source>
        <dbReference type="Proteomes" id="UP000070520"/>
    </source>
</evidence>
<dbReference type="InterPro" id="IPR054352">
    <property type="entry name" value="ACT_Aspartokinase"/>
</dbReference>
<evidence type="ECO:0000256" key="3">
    <source>
        <dbReference type="ARBA" id="ARBA00022741"/>
    </source>
</evidence>
<dbReference type="Proteomes" id="UP000070520">
    <property type="component" value="Unassembled WGS sequence"/>
</dbReference>
<dbReference type="InterPro" id="IPR045865">
    <property type="entry name" value="ACT-like_dom_sf"/>
</dbReference>
<dbReference type="PANTHER" id="PTHR21499">
    <property type="entry name" value="ASPARTATE KINASE"/>
    <property type="match status" value="1"/>
</dbReference>
<keyword evidence="2 7" id="KW-0808">Transferase</keyword>
<proteinExistence type="inferred from homology"/>
<dbReference type="GO" id="GO:0005524">
    <property type="term" value="F:ATP binding"/>
    <property type="evidence" value="ECO:0007669"/>
    <property type="project" value="UniProtKB-KW"/>
</dbReference>
<dbReference type="InterPro" id="IPR027795">
    <property type="entry name" value="CASTOR_ACT_dom"/>
</dbReference>
<comment type="similarity">
    <text evidence="1 7">Belongs to the aspartokinase family.</text>
</comment>
<evidence type="ECO:0000259" key="9">
    <source>
        <dbReference type="PROSITE" id="PS51671"/>
    </source>
</evidence>
<dbReference type="GO" id="GO:0009089">
    <property type="term" value="P:lysine biosynthetic process via diaminopimelate"/>
    <property type="evidence" value="ECO:0007669"/>
    <property type="project" value="UniProtKB-UniPathway"/>
</dbReference>
<accession>A0A133V0S9</accession>
<reference evidence="10 11" key="1">
    <citation type="journal article" date="2016" name="Sci. Rep.">
        <title>Metabolic traits of an uncultured archaeal lineage -MSBL1- from brine pools of the Red Sea.</title>
        <authorList>
            <person name="Mwirichia R."/>
            <person name="Alam I."/>
            <person name="Rashid M."/>
            <person name="Vinu M."/>
            <person name="Ba-Alawi W."/>
            <person name="Anthony Kamau A."/>
            <person name="Kamanda Ngugi D."/>
            <person name="Goker M."/>
            <person name="Klenk H.P."/>
            <person name="Bajic V."/>
            <person name="Stingl U."/>
        </authorList>
    </citation>
    <scope>NUCLEOTIDE SEQUENCE [LARGE SCALE GENOMIC DNA]</scope>
    <source>
        <strain evidence="10">SCGC-AAA261C02</strain>
    </source>
</reference>
<sequence length="412" mass="44926">MKRIVVKFGGTSIGDGELLRKAAESVCDEFENGTQIIVVVSAMGSTTDVLLEGAKQSTEGELDPKELDEILSMGERISARTFASTLCSLGMKAKPILPEHEKWPVITDSEFGNATPDLDKTRELTKKFILPLLEDGIVPVICGFLGKDPKGNITTLGRGGSDITAFLIGNCIDATDVIIVTDAEGVMSADPRRIDNPEILDEVTADEICDLARYGARILHHHALRYKNPDINARIIHFRHANLSAKGSMIVGALKGGERTSTELYPKPLAMLTVVGEGMQTVPGILVKAIKPLSDSDINIFGVSIGPRSFSLYTTEKESQKALEVLHDSVKKDEIMKSATSKSGVGMIVTESEKFIDTPGIIAKLSEPLAENDINVLEIYSSQASISFFVNWEDREKAFELLKKEMEEMEVQ</sequence>
<dbReference type="Gene3D" id="3.30.70.260">
    <property type="match status" value="2"/>
</dbReference>
<dbReference type="CDD" id="cd04892">
    <property type="entry name" value="ACT_AK-like_2"/>
    <property type="match status" value="1"/>
</dbReference>
<dbReference type="GO" id="GO:0004072">
    <property type="term" value="F:aspartate kinase activity"/>
    <property type="evidence" value="ECO:0007669"/>
    <property type="project" value="UniProtKB-EC"/>
</dbReference>
<dbReference type="InterPro" id="IPR001341">
    <property type="entry name" value="Asp_kinase"/>
</dbReference>
<dbReference type="SUPFAM" id="SSF53633">
    <property type="entry name" value="Carbamate kinase-like"/>
    <property type="match status" value="1"/>
</dbReference>
<dbReference type="GO" id="GO:0009090">
    <property type="term" value="P:homoserine biosynthetic process"/>
    <property type="evidence" value="ECO:0007669"/>
    <property type="project" value="TreeGrafter"/>
</dbReference>